<dbReference type="AlphaFoldDB" id="A0A845MDU7"/>
<feature type="transmembrane region" description="Helical" evidence="1">
    <location>
        <begin position="160"/>
        <end position="181"/>
    </location>
</feature>
<feature type="transmembrane region" description="Helical" evidence="1">
    <location>
        <begin position="118"/>
        <end position="140"/>
    </location>
</feature>
<dbReference type="OrthoDB" id="6088222at2"/>
<evidence type="ECO:0000313" key="2">
    <source>
        <dbReference type="EMBL" id="MZR22158.1"/>
    </source>
</evidence>
<keyword evidence="1" id="KW-1133">Transmembrane helix</keyword>
<feature type="transmembrane region" description="Helical" evidence="1">
    <location>
        <begin position="85"/>
        <end position="106"/>
    </location>
</feature>
<protein>
    <recommendedName>
        <fullName evidence="4">DUF2214 family protein</fullName>
    </recommendedName>
</protein>
<accession>A0A845MDU7</accession>
<evidence type="ECO:0000256" key="1">
    <source>
        <dbReference type="SAM" id="Phobius"/>
    </source>
</evidence>
<dbReference type="RefSeq" id="WP_161338618.1">
    <property type="nucleotide sequence ID" value="NZ_JBHSDG010000005.1"/>
</dbReference>
<gene>
    <name evidence="2" type="ORF">GQF03_07430</name>
</gene>
<evidence type="ECO:0008006" key="4">
    <source>
        <dbReference type="Google" id="ProtNLM"/>
    </source>
</evidence>
<keyword evidence="1" id="KW-0812">Transmembrane</keyword>
<feature type="transmembrane region" description="Helical" evidence="1">
    <location>
        <begin position="53"/>
        <end position="73"/>
    </location>
</feature>
<proteinExistence type="predicted"/>
<keyword evidence="1" id="KW-0472">Membrane</keyword>
<dbReference type="Proteomes" id="UP000445696">
    <property type="component" value="Unassembled WGS sequence"/>
</dbReference>
<evidence type="ECO:0000313" key="3">
    <source>
        <dbReference type="Proteomes" id="UP000445696"/>
    </source>
</evidence>
<comment type="caution">
    <text evidence="2">The sequence shown here is derived from an EMBL/GenBank/DDBJ whole genome shotgun (WGS) entry which is preliminary data.</text>
</comment>
<sequence>MIDLLHTILKFTHIGSLALGIGGAIISDLFVLGLLNKAITRSDLRLLENLEKIVFLGLMMLWISGVGFFVEYQLFSPENLSNPKIMAKLTIVMIVTLNGLLFHMFFHNRVFREGMVIVELPVVTYYSLILFGTLSCFSWIGAMTLGAVSQLNYAFPYLHIMAGYLAIVAIGMVCGCTFATFKRWHASRKAGLATGDVTEQRFQAPPQFAVKR</sequence>
<organism evidence="2 3">
    <name type="scientific">Sneathiella chungangensis</name>
    <dbReference type="NCBI Taxonomy" id="1418234"/>
    <lineage>
        <taxon>Bacteria</taxon>
        <taxon>Pseudomonadati</taxon>
        <taxon>Pseudomonadota</taxon>
        <taxon>Alphaproteobacteria</taxon>
        <taxon>Sneathiellales</taxon>
        <taxon>Sneathiellaceae</taxon>
        <taxon>Sneathiella</taxon>
    </lineage>
</organism>
<feature type="transmembrane region" description="Helical" evidence="1">
    <location>
        <begin position="12"/>
        <end position="32"/>
    </location>
</feature>
<name>A0A845MDU7_9PROT</name>
<keyword evidence="3" id="KW-1185">Reference proteome</keyword>
<reference evidence="2 3" key="1">
    <citation type="journal article" date="2014" name="Int. J. Syst. Evol. Microbiol.">
        <title>Sneathiella chungangensis sp. nov., isolated from a marine sand, and emended description of the genus Sneathiella.</title>
        <authorList>
            <person name="Siamphan C."/>
            <person name="Kim H."/>
            <person name="Lee J.S."/>
            <person name="Kim W."/>
        </authorList>
    </citation>
    <scope>NUCLEOTIDE SEQUENCE [LARGE SCALE GENOMIC DNA]</scope>
    <source>
        <strain evidence="2 3">KCTC 32476</strain>
    </source>
</reference>
<dbReference type="EMBL" id="WTVA01000003">
    <property type="protein sequence ID" value="MZR22158.1"/>
    <property type="molecule type" value="Genomic_DNA"/>
</dbReference>